<dbReference type="PROSITE" id="PS00041">
    <property type="entry name" value="HTH_ARAC_FAMILY_1"/>
    <property type="match status" value="1"/>
</dbReference>
<protein>
    <submittedName>
        <fullName evidence="5">AraC family transcriptional regulator</fullName>
    </submittedName>
</protein>
<evidence type="ECO:0000313" key="6">
    <source>
        <dbReference type="Proteomes" id="UP001589568"/>
    </source>
</evidence>
<dbReference type="RefSeq" id="WP_364367986.1">
    <property type="nucleotide sequence ID" value="NZ_JBHMCF010000038.1"/>
</dbReference>
<dbReference type="SUPFAM" id="SSF46689">
    <property type="entry name" value="Homeodomain-like"/>
    <property type="match status" value="2"/>
</dbReference>
<reference evidence="5 6" key="1">
    <citation type="submission" date="2024-09" db="EMBL/GenBank/DDBJ databases">
        <authorList>
            <person name="Sun Q."/>
            <person name="Mori K."/>
        </authorList>
    </citation>
    <scope>NUCLEOTIDE SEQUENCE [LARGE SCALE GENOMIC DNA]</scope>
    <source>
        <strain evidence="5 6">JCM 3324</strain>
    </source>
</reference>
<dbReference type="Proteomes" id="UP001589568">
    <property type="component" value="Unassembled WGS sequence"/>
</dbReference>
<organism evidence="5 6">
    <name type="scientific">Nonomuraea salmonea</name>
    <dbReference type="NCBI Taxonomy" id="46181"/>
    <lineage>
        <taxon>Bacteria</taxon>
        <taxon>Bacillati</taxon>
        <taxon>Actinomycetota</taxon>
        <taxon>Actinomycetes</taxon>
        <taxon>Streptosporangiales</taxon>
        <taxon>Streptosporangiaceae</taxon>
        <taxon>Nonomuraea</taxon>
    </lineage>
</organism>
<accession>A0ABV5NWF2</accession>
<dbReference type="InterPro" id="IPR018060">
    <property type="entry name" value="HTH_AraC"/>
</dbReference>
<dbReference type="InterPro" id="IPR050204">
    <property type="entry name" value="AraC_XylS_family_regulators"/>
</dbReference>
<dbReference type="Pfam" id="PF12833">
    <property type="entry name" value="HTH_18"/>
    <property type="match status" value="1"/>
</dbReference>
<dbReference type="InterPro" id="IPR018062">
    <property type="entry name" value="HTH_AraC-typ_CS"/>
</dbReference>
<dbReference type="EMBL" id="JBHMCF010000038">
    <property type="protein sequence ID" value="MFB9474640.1"/>
    <property type="molecule type" value="Genomic_DNA"/>
</dbReference>
<evidence type="ECO:0000256" key="2">
    <source>
        <dbReference type="ARBA" id="ARBA00023125"/>
    </source>
</evidence>
<name>A0ABV5NWF2_9ACTN</name>
<dbReference type="InterPro" id="IPR009057">
    <property type="entry name" value="Homeodomain-like_sf"/>
</dbReference>
<keyword evidence="3" id="KW-0804">Transcription</keyword>
<keyword evidence="6" id="KW-1185">Reference proteome</keyword>
<dbReference type="PROSITE" id="PS01124">
    <property type="entry name" value="HTH_ARAC_FAMILY_2"/>
    <property type="match status" value="1"/>
</dbReference>
<evidence type="ECO:0000256" key="3">
    <source>
        <dbReference type="ARBA" id="ARBA00023163"/>
    </source>
</evidence>
<dbReference type="PANTHER" id="PTHR46796:SF12">
    <property type="entry name" value="HTH-TYPE DNA-BINDING TRANSCRIPTIONAL ACTIVATOR EUTR"/>
    <property type="match status" value="1"/>
</dbReference>
<gene>
    <name evidence="5" type="ORF">ACFFR3_34525</name>
</gene>
<evidence type="ECO:0000313" key="5">
    <source>
        <dbReference type="EMBL" id="MFB9474640.1"/>
    </source>
</evidence>
<evidence type="ECO:0000259" key="4">
    <source>
        <dbReference type="PROSITE" id="PS01124"/>
    </source>
</evidence>
<comment type="caution">
    <text evidence="5">The sequence shown here is derived from an EMBL/GenBank/DDBJ whole genome shotgun (WGS) entry which is preliminary data.</text>
</comment>
<evidence type="ECO:0000256" key="1">
    <source>
        <dbReference type="ARBA" id="ARBA00023015"/>
    </source>
</evidence>
<feature type="domain" description="HTH araC/xylS-type" evidence="4">
    <location>
        <begin position="217"/>
        <end position="318"/>
    </location>
</feature>
<dbReference type="SMART" id="SM00342">
    <property type="entry name" value="HTH_ARAC"/>
    <property type="match status" value="1"/>
</dbReference>
<dbReference type="Gene3D" id="1.10.10.60">
    <property type="entry name" value="Homeodomain-like"/>
    <property type="match status" value="1"/>
</dbReference>
<keyword evidence="1" id="KW-0805">Transcription regulation</keyword>
<keyword evidence="2" id="KW-0238">DNA-binding</keyword>
<sequence length="354" mass="37885">MEPLTFESRDLGQAEEFLSRAYASMSIGSDVDRPHTRVSRHVAGPVSVDHVEFDFHMSYAVDPLGKVCLCVVESGRIDQRVEGAEEDVFRPGDAVLITPPDRPYRGLISRAGFTIIMFDTGLLQQVAAVLPGRPPGPVQVLGHRPVSAAAARHLYRTLTYVRDDVLSDPGLAAEPLVAAGAGQLLAATVLTTLPSNAALPGDEVAADRRDAHTQTLRRAVAFIDEHADAPLGIAEIAAAARVSPRALQYAFRRHLDTTPLGYLRQVRMAGAHEELRAGDPATLTVTSVAARWGFFHPGRFAASYRAVYGRTPSETLHGLRSVDGGPLGASPDVLTCPRTGTTVDGKETTSTTEP</sequence>
<dbReference type="PANTHER" id="PTHR46796">
    <property type="entry name" value="HTH-TYPE TRANSCRIPTIONAL ACTIVATOR RHAS-RELATED"/>
    <property type="match status" value="1"/>
</dbReference>
<proteinExistence type="predicted"/>